<proteinExistence type="predicted"/>
<evidence type="ECO:0000259" key="3">
    <source>
        <dbReference type="Pfam" id="PF16537"/>
    </source>
</evidence>
<evidence type="ECO:0000313" key="5">
    <source>
        <dbReference type="Proteomes" id="UP000599109"/>
    </source>
</evidence>
<dbReference type="RefSeq" id="WP_201672525.1">
    <property type="nucleotide sequence ID" value="NZ_JAEQNE010000001.1"/>
</dbReference>
<dbReference type="InterPro" id="IPR032389">
    <property type="entry name" value="GspB_C"/>
</dbReference>
<evidence type="ECO:0000256" key="1">
    <source>
        <dbReference type="SAM" id="MobiDB-lite"/>
    </source>
</evidence>
<name>A0A936YVI0_9BURK</name>
<feature type="transmembrane region" description="Helical" evidence="2">
    <location>
        <begin position="38"/>
        <end position="59"/>
    </location>
</feature>
<reference evidence="4 5" key="1">
    <citation type="journal article" date="2017" name="Int. J. Syst. Evol. Microbiol.">
        <title>Ramlibacter monticola sp. nov., isolated from forest soil.</title>
        <authorList>
            <person name="Chaudhary D.K."/>
            <person name="Kim J."/>
        </authorList>
    </citation>
    <scope>NUCLEOTIDE SEQUENCE [LARGE SCALE GENOMIC DNA]</scope>
    <source>
        <strain evidence="4 5">KACC 19175</strain>
    </source>
</reference>
<dbReference type="EMBL" id="JAEQNE010000001">
    <property type="protein sequence ID" value="MBL0389938.1"/>
    <property type="molecule type" value="Genomic_DNA"/>
</dbReference>
<evidence type="ECO:0000256" key="2">
    <source>
        <dbReference type="SAM" id="Phobius"/>
    </source>
</evidence>
<accession>A0A936YVI0</accession>
<protein>
    <submittedName>
        <fullName evidence="4">General secretion pathway protein GspB</fullName>
    </submittedName>
</protein>
<feature type="region of interest" description="Disordered" evidence="1">
    <location>
        <begin position="73"/>
        <end position="122"/>
    </location>
</feature>
<keyword evidence="2" id="KW-1133">Transmembrane helix</keyword>
<organism evidence="4 5">
    <name type="scientific">Ramlibacter monticola</name>
    <dbReference type="NCBI Taxonomy" id="1926872"/>
    <lineage>
        <taxon>Bacteria</taxon>
        <taxon>Pseudomonadati</taxon>
        <taxon>Pseudomonadota</taxon>
        <taxon>Betaproteobacteria</taxon>
        <taxon>Burkholderiales</taxon>
        <taxon>Comamonadaceae</taxon>
        <taxon>Ramlibacter</taxon>
    </lineage>
</organism>
<feature type="domain" description="Type II secretion system protein GspB C-terminal" evidence="3">
    <location>
        <begin position="176"/>
        <end position="234"/>
    </location>
</feature>
<comment type="caution">
    <text evidence="4">The sequence shown here is derived from an EMBL/GenBank/DDBJ whole genome shotgun (WGS) entry which is preliminary data.</text>
</comment>
<dbReference type="AlphaFoldDB" id="A0A936YVI0"/>
<keyword evidence="5" id="KW-1185">Reference proteome</keyword>
<feature type="compositionally biased region" description="Pro residues" evidence="1">
    <location>
        <begin position="97"/>
        <end position="117"/>
    </location>
</feature>
<gene>
    <name evidence="4" type="ORF">JJ685_02160</name>
</gene>
<dbReference type="Pfam" id="PF16537">
    <property type="entry name" value="T2SSB"/>
    <property type="match status" value="1"/>
</dbReference>
<dbReference type="GO" id="GO:0015627">
    <property type="term" value="C:type II protein secretion system complex"/>
    <property type="evidence" value="ECO:0007669"/>
    <property type="project" value="InterPro"/>
</dbReference>
<sequence length="235" mass="24505">MSYILDALRRADAERERDPGRGIHAQPVPLPTENGRRIPLWIFAVGAGLVLLVAGALLLRPAPRVAMDLGMPPPNAPVPKQSSAAPPPKPVAAEVSPPAPPPLAVAEPAPAPAPAPERLPERPVVRAPVVTAPAKAVPPNTPPAAPAPAPAVEAPAAAADRVLAFGELPPEVQRELPKMQISGGVHSDNPAQRMLIVGGQVVTEGHEAAPGVVVEQIRPRSAVLKFRGYRYSVQY</sequence>
<keyword evidence="2" id="KW-0472">Membrane</keyword>
<keyword evidence="2" id="KW-0812">Transmembrane</keyword>
<dbReference type="Proteomes" id="UP000599109">
    <property type="component" value="Unassembled WGS sequence"/>
</dbReference>
<evidence type="ECO:0000313" key="4">
    <source>
        <dbReference type="EMBL" id="MBL0389938.1"/>
    </source>
</evidence>